<keyword evidence="5" id="KW-0804">Transcription</keyword>
<feature type="region of interest" description="Disordered" evidence="7">
    <location>
        <begin position="119"/>
        <end position="169"/>
    </location>
</feature>
<dbReference type="Pfam" id="PF02229">
    <property type="entry name" value="PC4"/>
    <property type="match status" value="1"/>
</dbReference>
<evidence type="ECO:0000256" key="5">
    <source>
        <dbReference type="ARBA" id="ARBA00023163"/>
    </source>
</evidence>
<sequence length="169" mass="17602">MGEKRSYSDADGGAGKLAKKSSGSDVASSKAKKGSSAGAPPREQDQEGNAYWELSKMRRIGIAHFRSTTLINIREYYESGGQMRPGKKGISLSLDQYKALIRAVPDINAALRDDGVAISDAEDDEDGGAATGAGESSSKAATAATAAKEKKAKAPKKSNIEATSDEDSS</sequence>
<comment type="subcellular location">
    <subcellularLocation>
        <location evidence="1">Nucleus</location>
    </subcellularLocation>
</comment>
<keyword evidence="3" id="KW-0805">Transcription regulation</keyword>
<dbReference type="SUPFAM" id="SSF54447">
    <property type="entry name" value="ssDNA-binding transcriptional regulator domain"/>
    <property type="match status" value="1"/>
</dbReference>
<dbReference type="EMBL" id="CAWUHB010000061">
    <property type="protein sequence ID" value="CAK7231940.1"/>
    <property type="molecule type" value="Genomic_DNA"/>
</dbReference>
<dbReference type="InterPro" id="IPR045125">
    <property type="entry name" value="Sub1/Tcp4-like"/>
</dbReference>
<evidence type="ECO:0000313" key="10">
    <source>
        <dbReference type="Proteomes" id="UP001642405"/>
    </source>
</evidence>
<comment type="similarity">
    <text evidence="2">Belongs to the transcriptional coactivator PC4 family.</text>
</comment>
<reference evidence="9 10" key="1">
    <citation type="submission" date="2024-01" db="EMBL/GenBank/DDBJ databases">
        <authorList>
            <person name="Allen C."/>
            <person name="Tagirdzhanova G."/>
        </authorList>
    </citation>
    <scope>NUCLEOTIDE SEQUENCE [LARGE SCALE GENOMIC DNA]</scope>
</reference>
<evidence type="ECO:0000256" key="4">
    <source>
        <dbReference type="ARBA" id="ARBA00023125"/>
    </source>
</evidence>
<feature type="domain" description="Transcriptional coactivator p15 (PC4) C-terminal" evidence="8">
    <location>
        <begin position="52"/>
        <end position="102"/>
    </location>
</feature>
<dbReference type="InterPro" id="IPR009044">
    <property type="entry name" value="ssDNA-bd_transcriptional_reg"/>
</dbReference>
<feature type="compositionally biased region" description="Low complexity" evidence="7">
    <location>
        <begin position="132"/>
        <end position="146"/>
    </location>
</feature>
<dbReference type="InterPro" id="IPR003173">
    <property type="entry name" value="PC4_C"/>
</dbReference>
<organism evidence="9 10">
    <name type="scientific">Sporothrix curviconia</name>
    <dbReference type="NCBI Taxonomy" id="1260050"/>
    <lineage>
        <taxon>Eukaryota</taxon>
        <taxon>Fungi</taxon>
        <taxon>Dikarya</taxon>
        <taxon>Ascomycota</taxon>
        <taxon>Pezizomycotina</taxon>
        <taxon>Sordariomycetes</taxon>
        <taxon>Sordariomycetidae</taxon>
        <taxon>Ophiostomatales</taxon>
        <taxon>Ophiostomataceae</taxon>
        <taxon>Sporothrix</taxon>
    </lineage>
</organism>
<keyword evidence="6" id="KW-0539">Nucleus</keyword>
<evidence type="ECO:0000259" key="8">
    <source>
        <dbReference type="Pfam" id="PF02229"/>
    </source>
</evidence>
<evidence type="ECO:0000313" key="9">
    <source>
        <dbReference type="EMBL" id="CAK7231940.1"/>
    </source>
</evidence>
<protein>
    <recommendedName>
        <fullName evidence="8">Transcriptional coactivator p15 (PC4) C-terminal domain-containing protein</fullName>
    </recommendedName>
</protein>
<dbReference type="PANTHER" id="PTHR13215">
    <property type="entry name" value="RNA POLYMERASE II TRANSCRIPTIONAL COACTIVATOR"/>
    <property type="match status" value="1"/>
</dbReference>
<keyword evidence="10" id="KW-1185">Reference proteome</keyword>
<name>A0ABP0CIT4_9PEZI</name>
<dbReference type="Proteomes" id="UP001642405">
    <property type="component" value="Unassembled WGS sequence"/>
</dbReference>
<feature type="region of interest" description="Disordered" evidence="7">
    <location>
        <begin position="1"/>
        <end position="50"/>
    </location>
</feature>
<evidence type="ECO:0000256" key="3">
    <source>
        <dbReference type="ARBA" id="ARBA00023015"/>
    </source>
</evidence>
<proteinExistence type="inferred from homology"/>
<evidence type="ECO:0000256" key="2">
    <source>
        <dbReference type="ARBA" id="ARBA00009001"/>
    </source>
</evidence>
<keyword evidence="4" id="KW-0238">DNA-binding</keyword>
<dbReference type="Gene3D" id="2.30.31.10">
    <property type="entry name" value="Transcriptional Coactivator Pc4, Chain A"/>
    <property type="match status" value="1"/>
</dbReference>
<accession>A0ABP0CIT4</accession>
<evidence type="ECO:0000256" key="7">
    <source>
        <dbReference type="SAM" id="MobiDB-lite"/>
    </source>
</evidence>
<evidence type="ECO:0000256" key="6">
    <source>
        <dbReference type="ARBA" id="ARBA00023242"/>
    </source>
</evidence>
<comment type="caution">
    <text evidence="9">The sequence shown here is derived from an EMBL/GenBank/DDBJ whole genome shotgun (WGS) entry which is preliminary data.</text>
</comment>
<evidence type="ECO:0000256" key="1">
    <source>
        <dbReference type="ARBA" id="ARBA00004123"/>
    </source>
</evidence>
<gene>
    <name evidence="9" type="ORF">SCUCBS95973_008093</name>
</gene>
<feature type="compositionally biased region" description="Low complexity" evidence="7">
    <location>
        <begin position="20"/>
        <end position="39"/>
    </location>
</feature>